<keyword evidence="1" id="KW-1133">Transmembrane helix</keyword>
<dbReference type="InterPro" id="IPR000326">
    <property type="entry name" value="PAP2/HPO"/>
</dbReference>
<proteinExistence type="predicted"/>
<dbReference type="Proteomes" id="UP000676386">
    <property type="component" value="Unassembled WGS sequence"/>
</dbReference>
<dbReference type="RefSeq" id="WP_211974750.1">
    <property type="nucleotide sequence ID" value="NZ_CBFHAM010000026.1"/>
</dbReference>
<feature type="transmembrane region" description="Helical" evidence="1">
    <location>
        <begin position="86"/>
        <end position="107"/>
    </location>
</feature>
<feature type="transmembrane region" description="Helical" evidence="1">
    <location>
        <begin position="57"/>
        <end position="79"/>
    </location>
</feature>
<comment type="caution">
    <text evidence="3">The sequence shown here is derived from an EMBL/GenBank/DDBJ whole genome shotgun (WGS) entry which is preliminary data.</text>
</comment>
<dbReference type="PANTHER" id="PTHR14969">
    <property type="entry name" value="SPHINGOSINE-1-PHOSPHATE PHOSPHOHYDROLASE"/>
    <property type="match status" value="1"/>
</dbReference>
<evidence type="ECO:0000256" key="1">
    <source>
        <dbReference type="SAM" id="Phobius"/>
    </source>
</evidence>
<accession>A0ABS5J357</accession>
<feature type="transmembrane region" description="Helical" evidence="1">
    <location>
        <begin position="186"/>
        <end position="204"/>
    </location>
</feature>
<dbReference type="Pfam" id="PF01569">
    <property type="entry name" value="PAP2"/>
    <property type="match status" value="1"/>
</dbReference>
<gene>
    <name evidence="3" type="ORF">KE626_20215</name>
</gene>
<evidence type="ECO:0000313" key="3">
    <source>
        <dbReference type="EMBL" id="MBS0029662.1"/>
    </source>
</evidence>
<reference evidence="3 4" key="1">
    <citation type="submission" date="2021-04" db="EMBL/GenBank/DDBJ databases">
        <title>Chitinophaga sp. nov., isolated from the rhizosphere soil.</title>
        <authorList>
            <person name="He S."/>
        </authorList>
    </citation>
    <scope>NUCLEOTIDE SEQUENCE [LARGE SCALE GENOMIC DNA]</scope>
    <source>
        <strain evidence="3 4">2R12</strain>
    </source>
</reference>
<keyword evidence="4" id="KW-1185">Reference proteome</keyword>
<feature type="transmembrane region" description="Helical" evidence="1">
    <location>
        <begin position="20"/>
        <end position="45"/>
    </location>
</feature>
<evidence type="ECO:0000313" key="4">
    <source>
        <dbReference type="Proteomes" id="UP000676386"/>
    </source>
</evidence>
<name>A0ABS5J357_9BACT</name>
<keyword evidence="1" id="KW-0472">Membrane</keyword>
<feature type="transmembrane region" description="Helical" evidence="1">
    <location>
        <begin position="162"/>
        <end position="180"/>
    </location>
</feature>
<dbReference type="SMART" id="SM00014">
    <property type="entry name" value="acidPPc"/>
    <property type="match status" value="1"/>
</dbReference>
<feature type="domain" description="Phosphatidic acid phosphatase type 2/haloperoxidase" evidence="2">
    <location>
        <begin position="82"/>
        <end position="201"/>
    </location>
</feature>
<feature type="transmembrane region" description="Helical" evidence="1">
    <location>
        <begin position="138"/>
        <end position="155"/>
    </location>
</feature>
<protein>
    <submittedName>
        <fullName evidence="3">Phosphatase PAP2 family protein</fullName>
    </submittedName>
</protein>
<keyword evidence="1" id="KW-0812">Transmembrane</keyword>
<dbReference type="PANTHER" id="PTHR14969:SF13">
    <property type="entry name" value="AT30094P"/>
    <property type="match status" value="1"/>
</dbReference>
<dbReference type="InterPro" id="IPR036938">
    <property type="entry name" value="PAP2/HPO_sf"/>
</dbReference>
<sequence length="212" mass="24052">MSAFFQKFITVYRQLKYFIWPYAFIVLGVLITRLCVTRTTVYFFINGLHTSTGDFVFPYITELGSTSAAVLISLLLLLFRKRMGAVMATAYIFTATISFTLKALVGFPRPHRFFSERLHDIYFVPGVVVLDNFRSFPSGHSVCAFTAATVLAYYTRNKVWSLVYLALALLVAYSRMYMSQHFLEDVTAGSLLGVFFSMVWLSFFGRNGSSGQ</sequence>
<organism evidence="3 4">
    <name type="scientific">Chitinophaga hostae</name>
    <dbReference type="NCBI Taxonomy" id="2831022"/>
    <lineage>
        <taxon>Bacteria</taxon>
        <taxon>Pseudomonadati</taxon>
        <taxon>Bacteroidota</taxon>
        <taxon>Chitinophagia</taxon>
        <taxon>Chitinophagales</taxon>
        <taxon>Chitinophagaceae</taxon>
        <taxon>Chitinophaga</taxon>
    </lineage>
</organism>
<dbReference type="SUPFAM" id="SSF48317">
    <property type="entry name" value="Acid phosphatase/Vanadium-dependent haloperoxidase"/>
    <property type="match status" value="1"/>
</dbReference>
<dbReference type="Gene3D" id="1.20.144.10">
    <property type="entry name" value="Phosphatidic acid phosphatase type 2/haloperoxidase"/>
    <property type="match status" value="1"/>
</dbReference>
<dbReference type="EMBL" id="JAGTXB010000010">
    <property type="protein sequence ID" value="MBS0029662.1"/>
    <property type="molecule type" value="Genomic_DNA"/>
</dbReference>
<evidence type="ECO:0000259" key="2">
    <source>
        <dbReference type="SMART" id="SM00014"/>
    </source>
</evidence>